<dbReference type="PRINTS" id="PR00301">
    <property type="entry name" value="HEATSHOCK70"/>
</dbReference>
<evidence type="ECO:0000256" key="2">
    <source>
        <dbReference type="ARBA" id="ARBA00022553"/>
    </source>
</evidence>
<dbReference type="InterPro" id="IPR018181">
    <property type="entry name" value="Heat_shock_70_CS"/>
</dbReference>
<dbReference type="PROSITE" id="PS01036">
    <property type="entry name" value="HSP70_3"/>
    <property type="match status" value="1"/>
</dbReference>
<keyword evidence="4 7" id="KW-0067">ATP-binding</keyword>
<dbReference type="SUPFAM" id="SSF53067">
    <property type="entry name" value="Actin-like ATPase domain"/>
    <property type="match status" value="2"/>
</dbReference>
<evidence type="ECO:0000256" key="4">
    <source>
        <dbReference type="ARBA" id="ARBA00022840"/>
    </source>
</evidence>
<keyword evidence="3 7" id="KW-0547">Nucleotide-binding</keyword>
<evidence type="ECO:0000313" key="8">
    <source>
        <dbReference type="EMBL" id="MBF1658245.1"/>
    </source>
</evidence>
<dbReference type="Proteomes" id="UP000756427">
    <property type="component" value="Unassembled WGS sequence"/>
</dbReference>
<name>A0A930LDM9_9MICC</name>
<dbReference type="EMBL" id="JABZXR010000001">
    <property type="protein sequence ID" value="MBF1663049.1"/>
    <property type="molecule type" value="Genomic_DNA"/>
</dbReference>
<dbReference type="InterPro" id="IPR013126">
    <property type="entry name" value="Hsp_70_fam"/>
</dbReference>
<evidence type="ECO:0000313" key="9">
    <source>
        <dbReference type="EMBL" id="MBF1663049.1"/>
    </source>
</evidence>
<comment type="similarity">
    <text evidence="1 7">Belongs to the heat shock protein 70 family.</text>
</comment>
<dbReference type="EMBL" id="JABZXL010000001">
    <property type="protein sequence ID" value="MBF1658245.1"/>
    <property type="molecule type" value="Genomic_DNA"/>
</dbReference>
<dbReference type="GO" id="GO:0005524">
    <property type="term" value="F:ATP binding"/>
    <property type="evidence" value="ECO:0007669"/>
    <property type="project" value="UniProtKB-KW"/>
</dbReference>
<evidence type="ECO:0000256" key="6">
    <source>
        <dbReference type="ARBA" id="ARBA00023186"/>
    </source>
</evidence>
<keyword evidence="5" id="KW-0346">Stress response</keyword>
<proteinExistence type="inferred from homology"/>
<dbReference type="RefSeq" id="WP_303938921.1">
    <property type="nucleotide sequence ID" value="NZ_JABZXR010000001.1"/>
</dbReference>
<keyword evidence="2" id="KW-0597">Phosphoprotein</keyword>
<protein>
    <submittedName>
        <fullName evidence="9">Hsp70 family protein</fullName>
    </submittedName>
</protein>
<evidence type="ECO:0000256" key="3">
    <source>
        <dbReference type="ARBA" id="ARBA00022741"/>
    </source>
</evidence>
<dbReference type="InterPro" id="IPR029047">
    <property type="entry name" value="HSP70_peptide-bd_sf"/>
</dbReference>
<sequence length="520" mass="55919">MGIAIGIDLGTTNSAAAVVDPTGVPRIVRNRDGANTTPSVVLLQDYGAGDEPLVGTQAKQHASRVGSDVAQHVKRYMGESSWRFDSATGASYTSEEISAMILRRLKEDVEMQMNVPVTDAVITVPAYFDDARRLATRHAGEIAGLNVLGVLNEPTAAALAYGVTTRGNTHETVLVYDLGGGTFDVTILNVSGGDFTVLATDGDRRLGGYDFDSELQLMIDEQVRSQGGPSCLDDLNTLNVVREQAEQVKKTLSSAPTATVQIAAGNASYRVTIERAEFERRIERLLRRTRDLVIDTLESARLGWSDISRVLLVGGSTRVPAVRAMLKTLSGKEPDTSINPDEAVALGAAVQAALLAPESQETVGYLGGRSAVEGYIGAPVRVQDVTSQGLGVLVLDEDDKEEFNSIIIPRNTPLPASETTTVKTVCDYQSEVEVRVTQGDDRDPDFVTLVGEATLRMPPYPKGAPLSITYSYDRDQIIQAEVKDLTSGILLGTFSIERVSNLKEAQVEESKKRIGGMTIM</sequence>
<comment type="caution">
    <text evidence="9">The sequence shown here is derived from an EMBL/GenBank/DDBJ whole genome shotgun (WGS) entry which is preliminary data.</text>
</comment>
<accession>A0A930LDM9</accession>
<dbReference type="Gene3D" id="3.90.640.10">
    <property type="entry name" value="Actin, Chain A, domain 4"/>
    <property type="match status" value="1"/>
</dbReference>
<dbReference type="AlphaFoldDB" id="A0A930LDM9"/>
<dbReference type="FunFam" id="3.30.420.40:FF:000071">
    <property type="entry name" value="Molecular chaperone DnaK"/>
    <property type="match status" value="1"/>
</dbReference>
<dbReference type="CDD" id="cd24029">
    <property type="entry name" value="ASKHA_NBD_HSP70_DnaK_HscA_HscC"/>
    <property type="match status" value="1"/>
</dbReference>
<dbReference type="InterPro" id="IPR043129">
    <property type="entry name" value="ATPase_NBD"/>
</dbReference>
<evidence type="ECO:0000256" key="1">
    <source>
        <dbReference type="ARBA" id="ARBA00007381"/>
    </source>
</evidence>
<dbReference type="SUPFAM" id="SSF100920">
    <property type="entry name" value="Heat shock protein 70kD (HSP70), peptide-binding domain"/>
    <property type="match status" value="1"/>
</dbReference>
<dbReference type="Proteomes" id="UP000713964">
    <property type="component" value="Unassembled WGS sequence"/>
</dbReference>
<dbReference type="Pfam" id="PF00012">
    <property type="entry name" value="HSP70"/>
    <property type="match status" value="1"/>
</dbReference>
<dbReference type="PROSITE" id="PS00297">
    <property type="entry name" value="HSP70_1"/>
    <property type="match status" value="1"/>
</dbReference>
<evidence type="ECO:0000313" key="10">
    <source>
        <dbReference type="Proteomes" id="UP000756427"/>
    </source>
</evidence>
<evidence type="ECO:0000256" key="7">
    <source>
        <dbReference type="RuleBase" id="RU003322"/>
    </source>
</evidence>
<dbReference type="Gene3D" id="2.60.34.10">
    <property type="entry name" value="Substrate Binding Domain Of DNAk, Chain A, domain 1"/>
    <property type="match status" value="1"/>
</dbReference>
<organism evidence="9 10">
    <name type="scientific">Rothia mucilaginosa</name>
    <dbReference type="NCBI Taxonomy" id="43675"/>
    <lineage>
        <taxon>Bacteria</taxon>
        <taxon>Bacillati</taxon>
        <taxon>Actinomycetota</taxon>
        <taxon>Actinomycetes</taxon>
        <taxon>Micrococcales</taxon>
        <taxon>Micrococcaceae</taxon>
        <taxon>Rothia</taxon>
    </lineage>
</organism>
<reference evidence="9" key="1">
    <citation type="submission" date="2020-04" db="EMBL/GenBank/DDBJ databases">
        <title>Deep metagenomics examines the oral microbiome during advanced dental caries in children, revealing novel taxa and co-occurrences with host molecules.</title>
        <authorList>
            <person name="Baker J.L."/>
            <person name="Morton J.T."/>
            <person name="Dinis M."/>
            <person name="Alvarez R."/>
            <person name="Tran N.C."/>
            <person name="Knight R."/>
            <person name="Edlund A."/>
        </authorList>
    </citation>
    <scope>NUCLEOTIDE SEQUENCE</scope>
    <source>
        <strain evidence="8">JCVI_29_bin.11</strain>
        <strain evidence="9">JCVI_44_bin.2</strain>
    </source>
</reference>
<dbReference type="Gene3D" id="3.30.420.40">
    <property type="match status" value="2"/>
</dbReference>
<dbReference type="PANTHER" id="PTHR19375">
    <property type="entry name" value="HEAT SHOCK PROTEIN 70KDA"/>
    <property type="match status" value="1"/>
</dbReference>
<dbReference type="PROSITE" id="PS00329">
    <property type="entry name" value="HSP70_2"/>
    <property type="match status" value="1"/>
</dbReference>
<evidence type="ECO:0000256" key="5">
    <source>
        <dbReference type="ARBA" id="ARBA00023016"/>
    </source>
</evidence>
<gene>
    <name evidence="8" type="ORF">HXO58_00210</name>
    <name evidence="9" type="ORF">HXO64_00635</name>
</gene>
<dbReference type="GO" id="GO:0140662">
    <property type="term" value="F:ATP-dependent protein folding chaperone"/>
    <property type="evidence" value="ECO:0007669"/>
    <property type="project" value="InterPro"/>
</dbReference>
<keyword evidence="6" id="KW-0143">Chaperone</keyword>